<dbReference type="PANTHER" id="PTHR30472:SF24">
    <property type="entry name" value="FERRIC ENTEROBACTIN TRANSPORT SYSTEM PERMEASE PROTEIN FEPG"/>
    <property type="match status" value="1"/>
</dbReference>
<accession>A0A1U7IL19</accession>
<keyword evidence="3" id="KW-0813">Transport</keyword>
<dbReference type="EMBL" id="MRCE01000010">
    <property type="protein sequence ID" value="OKH37860.1"/>
    <property type="molecule type" value="Genomic_DNA"/>
</dbReference>
<dbReference type="PANTHER" id="PTHR30472">
    <property type="entry name" value="FERRIC ENTEROBACTIN TRANSPORT SYSTEM PERMEASE PROTEIN"/>
    <property type="match status" value="1"/>
</dbReference>
<feature type="transmembrane region" description="Helical" evidence="8">
    <location>
        <begin position="20"/>
        <end position="40"/>
    </location>
</feature>
<keyword evidence="5 8" id="KW-0812">Transmembrane</keyword>
<evidence type="ECO:0000256" key="5">
    <source>
        <dbReference type="ARBA" id="ARBA00022692"/>
    </source>
</evidence>
<keyword evidence="7 8" id="KW-0472">Membrane</keyword>
<evidence type="ECO:0000256" key="7">
    <source>
        <dbReference type="ARBA" id="ARBA00023136"/>
    </source>
</evidence>
<protein>
    <submittedName>
        <fullName evidence="9">Iron ABC transporter permease</fullName>
    </submittedName>
</protein>
<comment type="caution">
    <text evidence="9">The sequence shown here is derived from an EMBL/GenBank/DDBJ whole genome shotgun (WGS) entry which is preliminary data.</text>
</comment>
<comment type="subcellular location">
    <subcellularLocation>
        <location evidence="1">Cell membrane</location>
        <topology evidence="1">Multi-pass membrane protein</topology>
    </subcellularLocation>
</comment>
<name>A0A1U7IL19_9CYAN</name>
<feature type="transmembrane region" description="Helical" evidence="8">
    <location>
        <begin position="106"/>
        <end position="125"/>
    </location>
</feature>
<reference evidence="9 10" key="1">
    <citation type="submission" date="2016-11" db="EMBL/GenBank/DDBJ databases">
        <title>Draft Genome Sequences of Nine Cyanobacterial Strains from Diverse Habitats.</title>
        <authorList>
            <person name="Zhu T."/>
            <person name="Hou S."/>
            <person name="Lu X."/>
            <person name="Hess W.R."/>
        </authorList>
    </citation>
    <scope>NUCLEOTIDE SEQUENCE [LARGE SCALE GENOMIC DNA]</scope>
    <source>
        <strain evidence="9 10">IAM M-71</strain>
    </source>
</reference>
<dbReference type="CDD" id="cd06550">
    <property type="entry name" value="TM_ABC_iron-siderophores_like"/>
    <property type="match status" value="1"/>
</dbReference>
<evidence type="ECO:0000256" key="8">
    <source>
        <dbReference type="SAM" id="Phobius"/>
    </source>
</evidence>
<dbReference type="RefSeq" id="WP_073593700.1">
    <property type="nucleotide sequence ID" value="NZ_MRCE01000010.1"/>
</dbReference>
<dbReference type="GO" id="GO:0005886">
    <property type="term" value="C:plasma membrane"/>
    <property type="evidence" value="ECO:0007669"/>
    <property type="project" value="UniProtKB-SubCell"/>
</dbReference>
<feature type="transmembrane region" description="Helical" evidence="8">
    <location>
        <begin position="77"/>
        <end position="94"/>
    </location>
</feature>
<evidence type="ECO:0000256" key="2">
    <source>
        <dbReference type="ARBA" id="ARBA00007935"/>
    </source>
</evidence>
<dbReference type="GO" id="GO:0033214">
    <property type="term" value="P:siderophore-iron import into cell"/>
    <property type="evidence" value="ECO:0007669"/>
    <property type="project" value="TreeGrafter"/>
</dbReference>
<evidence type="ECO:0000313" key="9">
    <source>
        <dbReference type="EMBL" id="OKH37860.1"/>
    </source>
</evidence>
<evidence type="ECO:0000256" key="6">
    <source>
        <dbReference type="ARBA" id="ARBA00022989"/>
    </source>
</evidence>
<comment type="similarity">
    <text evidence="2">Belongs to the binding-protein-dependent transport system permease family. FecCD subfamily.</text>
</comment>
<dbReference type="OrthoDB" id="9811721at2"/>
<feature type="transmembrane region" description="Helical" evidence="8">
    <location>
        <begin position="323"/>
        <end position="340"/>
    </location>
</feature>
<dbReference type="FunFam" id="1.10.3470.10:FF:000001">
    <property type="entry name" value="Vitamin B12 ABC transporter permease BtuC"/>
    <property type="match status" value="1"/>
</dbReference>
<feature type="transmembrane region" description="Helical" evidence="8">
    <location>
        <begin position="252"/>
        <end position="278"/>
    </location>
</feature>
<proteinExistence type="inferred from homology"/>
<feature type="transmembrane region" description="Helical" evidence="8">
    <location>
        <begin position="298"/>
        <end position="316"/>
    </location>
</feature>
<dbReference type="Proteomes" id="UP000185860">
    <property type="component" value="Unassembled WGS sequence"/>
</dbReference>
<evidence type="ECO:0000256" key="4">
    <source>
        <dbReference type="ARBA" id="ARBA00022475"/>
    </source>
</evidence>
<dbReference type="GO" id="GO:0022857">
    <property type="term" value="F:transmembrane transporter activity"/>
    <property type="evidence" value="ECO:0007669"/>
    <property type="project" value="InterPro"/>
</dbReference>
<evidence type="ECO:0000256" key="1">
    <source>
        <dbReference type="ARBA" id="ARBA00004651"/>
    </source>
</evidence>
<dbReference type="STRING" id="454136.NIES2119_11955"/>
<organism evidence="9 10">
    <name type="scientific">[Phormidium ambiguum] IAM M-71</name>
    <dbReference type="NCBI Taxonomy" id="454136"/>
    <lineage>
        <taxon>Bacteria</taxon>
        <taxon>Bacillati</taxon>
        <taxon>Cyanobacteriota</taxon>
        <taxon>Cyanophyceae</taxon>
        <taxon>Oscillatoriophycideae</taxon>
        <taxon>Aerosakkonematales</taxon>
        <taxon>Aerosakkonemataceae</taxon>
        <taxon>Floridanema</taxon>
    </lineage>
</organism>
<gene>
    <name evidence="9" type="ORF">NIES2119_11955</name>
</gene>
<evidence type="ECO:0000313" key="10">
    <source>
        <dbReference type="Proteomes" id="UP000185860"/>
    </source>
</evidence>
<dbReference type="InterPro" id="IPR000522">
    <property type="entry name" value="ABC_transptr_permease_BtuC"/>
</dbReference>
<feature type="transmembrane region" description="Helical" evidence="8">
    <location>
        <begin position="207"/>
        <end position="225"/>
    </location>
</feature>
<feature type="transmembrane region" description="Helical" evidence="8">
    <location>
        <begin position="131"/>
        <end position="149"/>
    </location>
</feature>
<dbReference type="Gene3D" id="1.10.3470.10">
    <property type="entry name" value="ABC transporter involved in vitamin B12 uptake, BtuC"/>
    <property type="match status" value="1"/>
</dbReference>
<feature type="transmembrane region" description="Helical" evidence="8">
    <location>
        <begin position="161"/>
        <end position="187"/>
    </location>
</feature>
<dbReference type="Pfam" id="PF01032">
    <property type="entry name" value="FecCD"/>
    <property type="match status" value="1"/>
</dbReference>
<dbReference type="InterPro" id="IPR037294">
    <property type="entry name" value="ABC_BtuC-like"/>
</dbReference>
<dbReference type="AlphaFoldDB" id="A0A1U7IL19"/>
<keyword evidence="4" id="KW-1003">Cell membrane</keyword>
<sequence>MKNGLLVRSPIMSFWVDRRLPLLLLILVIFSLIAIVLNVYQGEYPIAIIDIIKTLLGIDTGNPDFAFVIYTLRLPRTLIAFMVGVALSLSGAIFQGLTRNVLADPSIIGINAGASLVAVAVIVLFPSAPVYTLPIAAFVGASFIALMIYSLAWNGGTSPTLLILLGIGLSAIASAFTSLMITFGSIYDVNQALVWLAGSLYGRSWQQFFSLLPWIIVGVPIALLLSRQINVLNLGDDVAKGLGSRVEWQRGLLVLVAVSLAGSAVATAGTIAFVGLIAPHAGRQIIGANHQNLLPVTALLGGLLVTLADLVGRVLFAPIELPCGVITAAIGAPFFIYLLMRDRFIS</sequence>
<evidence type="ECO:0000256" key="3">
    <source>
        <dbReference type="ARBA" id="ARBA00022448"/>
    </source>
</evidence>
<keyword evidence="6 8" id="KW-1133">Transmembrane helix</keyword>
<dbReference type="SUPFAM" id="SSF81345">
    <property type="entry name" value="ABC transporter involved in vitamin B12 uptake, BtuC"/>
    <property type="match status" value="1"/>
</dbReference>